<accession>A0A9Q0XKC0</accession>
<feature type="transmembrane region" description="Helical" evidence="12">
    <location>
        <begin position="1975"/>
        <end position="1999"/>
    </location>
</feature>
<feature type="transmembrane region" description="Helical" evidence="12">
    <location>
        <begin position="417"/>
        <end position="440"/>
    </location>
</feature>
<feature type="domain" description="G-protein coupled receptors family 3 profile" evidence="13">
    <location>
        <begin position="417"/>
        <end position="653"/>
    </location>
</feature>
<dbReference type="Gene3D" id="3.40.50.2300">
    <property type="match status" value="6"/>
</dbReference>
<dbReference type="FunFam" id="2.10.50.30:FF:000002">
    <property type="entry name" value="Vomeronasal 2 receptor, h1"/>
    <property type="match status" value="3"/>
</dbReference>
<dbReference type="InterPro" id="IPR000068">
    <property type="entry name" value="GPCR_3_Ca_sens_rcpt-rel"/>
</dbReference>
<feature type="transmembrane region" description="Helical" evidence="12">
    <location>
        <begin position="487"/>
        <end position="511"/>
    </location>
</feature>
<feature type="transmembrane region" description="Helical" evidence="12">
    <location>
        <begin position="610"/>
        <end position="630"/>
    </location>
</feature>
<feature type="transmembrane region" description="Helical" evidence="12">
    <location>
        <begin position="452"/>
        <end position="475"/>
    </location>
</feature>
<feature type="transmembrane region" description="Helical" evidence="12">
    <location>
        <begin position="575"/>
        <end position="598"/>
    </location>
</feature>
<sequence length="2209" mass="249542">MFLSEGLQHVGIVHLLRYFGWNWVGLVVSEDDSGETFLQTLTKTLLQSHICIAYTISIPKVSLYLPIEVIRRKLRSIQLVFSMIDINVMLVHGDRQSLEGLRFILYTFEFIDMKPQRRVWITTAQWDYTALTAGLDFTSKTLNGTLSFALHTKVVPGFQDFIRNINPFQSKIYFIHQFWCTVFLCSLPLQGLQVPGANNCTGQEELSGLPGSVFEMRMSGHSYSVYNAVYFVAHALHTIYSLRSQQKGKRDGDKWDPLNIHPWQLHSVLKSLRFNNNAGEEIFLNEKREVATGFDIINFFILPNGSFHNVQVGRLDPQAPAGEEFILNGSAIVWNQKFNQSLPISICVESCHRGQSMFIQLGKQVCCYDCIQCPEGSISIQKDAEQCMECPEDQYPNRNHNQCLPKNINYLSYGEPLGAAFTLVSLFFFTSTAVVMWTFIQHRDTPIIKSSNWSITCTLLSSLLYFLCPLLFIGWPGKVTCLLRQTVFGILFTLSVACVLAKTITVVLAFMATKPGSRMRKWIGNRLAILVIIPSCFLQMGICGVWLAMAPPFPELDMHSQMEAIIVQCNEGSSLMFYTVLGYMGLLALICFTVAFHARKLPDAFNEAKWITFSMLVFCSVWVSFVPTYLSTKGKYMVAVEVFSILASAAGLIPKNYQHILAFAFAVKEINKKDKLLPNTTLDYKIYDNAFDSWIASGNTLDLLFPGKIDHLNYNCARKGKAMAVIGGLTSHTSMQMAHILNVYNIPQISYGSFDSTLSDKNQFPFIYRMIPSDDPQYIGIVQLLKHFGWNWLGLVVSEDESGETFLRTMKPMLLQNHICIAETIVISRISQFLSKEVFEGKVGPIWLALSLIEINVMLVHGDRQSLEGLRLVFDIFEFRDMQPQRRVWVVPGFQDFVKDINLFQSKIYFIHQFWCTVFLCSLPLQGVQVPGANNCTGQEELSGLPGTVFEMRMSGQSYSVYNAVYFVAHALHTIYSLRTQQKGKRNGEKWDPENIYPWKLHSVLKSLRFNNNAGEEIFLNEKGEVATGFDIINFFISPNGSFHNTQVGQLDPQAPAGQEFILNGSAIVWNQKFNQRLPTSTCVESCHPGQSMFIQPGKQVCCYDCIQCPEGRISIQKDAEQCKRCPEDQYPNRNHNQCLPKNMNYLSYEEPLGAVFTSVSLFFFTSTAVVMWTFIQHRDTPIIKANNWSITCTLLSSLLLCFLCPLLFIGWPGKANCLLRQTVFGILFTVSVACVLAKTITVVLAFMATKPGSRMRKWIGKRLTVLVIIPSCFLQMGICGAWLAMAPPFPELDMHSQMEAIIVQCNEGSSLMFYTVLGYMGLLALISFTVAFHARKLPDAFNEAKWITFSMLVFCSVWVSFFPTYLSTKGKYVVAVEIFSILASGAGLLGCLFLPKVYIVILKPELNTRKQHVLAFAFAVKEINKKDKLLTNTTLAYKIYDNAFDSLRASGMILRLLFQGRGIHLNYDCGGKEKAMAVVGGLTSQTSIQMAHILNVYNIPQLSYGSFDPALSDKAQFPFFYRMIPNEEPQYVGIIHLLRYFGWNWVGLVVSEDDSGETFLHTLTAKLLQSRICIAETIVIPKVSPYLPKEEVQGKLRPIQLVFSKIKINVMLVHGDRQSLEGLRFILDTFEFTDIQPQRRVWITTAQWDYTALTAGMKLSSKTLNGTLSFALHTKVVPGFQDFVKDINPFQSKIYFIHQFWCTVFLCSLPLHGMHVPDVNNCTGQEELSGLPGSVFEMRMSGQSYSVYNAVYFVAHALHTIYSLRTQQKGKRNGEKWDPLNIHPWQLHSVLKSLRFNNNAGEEIFLNEKGELATGFDIINFFISPNGSFHNIQVGRMNPQAPAGEEFILNASAIVWNQKFNQKLPTSTCVESCHPGQSMFIQPGKQVCCYDCIQCPKGRISSQRDAEQCKECPEDRYPNQNHNQCLPKNMNYLSYEEPLGVVLASLSLFLSMGTATLIWTFIRHRDTPIVKATNWSITCTLLSSLLLCFLCPLLFIGWPGKANCLLRQTVFGILFTISVACVLAKTITVVLAFMATKPGSRMRKWVGKRLTILVIIPSCFLQMGICVAWLAMAPPFPELDMHSQMEAIIVQCNEGSSLMFYTVLGYMGLLALISFTVAFHARKLPDAFNEAKWITFSMLVFCSVWVSFVPTYLSTKEKYTVAVEVFSILASGAGLLGCLFLPKVYIVILKPELNTRKQLTRKQTYFQE</sequence>
<dbReference type="PRINTS" id="PR01535">
    <property type="entry name" value="VOMERONASL2R"/>
</dbReference>
<evidence type="ECO:0000256" key="9">
    <source>
        <dbReference type="ARBA" id="ARBA00023170"/>
    </source>
</evidence>
<name>A0A9Q0XKC0_9SAUR</name>
<gene>
    <name evidence="14" type="ORF">JRQ81_006095</name>
</gene>
<evidence type="ECO:0000256" key="4">
    <source>
        <dbReference type="ARBA" id="ARBA00022692"/>
    </source>
</evidence>
<feature type="transmembrane region" description="Helical" evidence="12">
    <location>
        <begin position="1224"/>
        <end position="1248"/>
    </location>
</feature>
<keyword evidence="10" id="KW-0325">Glycoprotein</keyword>
<evidence type="ECO:0000256" key="2">
    <source>
        <dbReference type="ARBA" id="ARBA00007242"/>
    </source>
</evidence>
<evidence type="ECO:0000259" key="13">
    <source>
        <dbReference type="PROSITE" id="PS50259"/>
    </source>
</evidence>
<dbReference type="Pfam" id="PF00003">
    <property type="entry name" value="7tm_3"/>
    <property type="match status" value="3"/>
</dbReference>
<feature type="transmembrane region" description="Helical" evidence="12">
    <location>
        <begin position="1940"/>
        <end position="1963"/>
    </location>
</feature>
<keyword evidence="4 12" id="KW-0812">Transmembrane</keyword>
<protein>
    <recommendedName>
        <fullName evidence="13">G-protein coupled receptors family 3 profile domain-containing protein</fullName>
    </recommendedName>
</protein>
<dbReference type="PANTHER" id="PTHR24061">
    <property type="entry name" value="CALCIUM-SENSING RECEPTOR-RELATED"/>
    <property type="match status" value="1"/>
</dbReference>
<dbReference type="InterPro" id="IPR004073">
    <property type="entry name" value="GPCR_3_vmron_rcpt_2"/>
</dbReference>
<dbReference type="CDD" id="cd15283">
    <property type="entry name" value="7tmC_V2R_pheromone"/>
    <property type="match status" value="2"/>
</dbReference>
<dbReference type="OrthoDB" id="9639017at2759"/>
<dbReference type="GO" id="GO:0005886">
    <property type="term" value="C:plasma membrane"/>
    <property type="evidence" value="ECO:0007669"/>
    <property type="project" value="UniProtKB-SubCell"/>
</dbReference>
<feature type="transmembrane region" description="Helical" evidence="12">
    <location>
        <begin position="1379"/>
        <end position="1402"/>
    </location>
</feature>
<feature type="transmembrane region" description="Helical" evidence="12">
    <location>
        <begin position="1153"/>
        <end position="1176"/>
    </location>
</feature>
<evidence type="ECO:0000313" key="15">
    <source>
        <dbReference type="Proteomes" id="UP001142489"/>
    </source>
</evidence>
<feature type="transmembrane region" description="Helical" evidence="12">
    <location>
        <begin position="1264"/>
        <end position="1286"/>
    </location>
</feature>
<dbReference type="InterPro" id="IPR011500">
    <property type="entry name" value="GPCR_3_9-Cys_dom"/>
</dbReference>
<keyword evidence="9" id="KW-0675">Receptor</keyword>
<keyword evidence="15" id="KW-1185">Reference proteome</keyword>
<comment type="caution">
    <text evidence="14">The sequence shown here is derived from an EMBL/GenBank/DDBJ whole genome shotgun (WGS) entry which is preliminary data.</text>
</comment>
<dbReference type="Gene3D" id="2.10.50.30">
    <property type="entry name" value="GPCR, family 3, nine cysteines domain"/>
    <property type="match status" value="3"/>
</dbReference>
<feature type="domain" description="G-protein coupled receptors family 3 profile" evidence="13">
    <location>
        <begin position="1940"/>
        <end position="2204"/>
    </location>
</feature>
<feature type="domain" description="G-protein coupled receptors family 3 profile" evidence="13">
    <location>
        <begin position="1153"/>
        <end position="1412"/>
    </location>
</feature>
<dbReference type="GO" id="GO:0004930">
    <property type="term" value="F:G protein-coupled receptor activity"/>
    <property type="evidence" value="ECO:0007669"/>
    <property type="project" value="UniProtKB-KW"/>
</dbReference>
<keyword evidence="8 12" id="KW-0472">Membrane</keyword>
<feature type="transmembrane region" description="Helical" evidence="12">
    <location>
        <begin position="523"/>
        <end position="549"/>
    </location>
</feature>
<reference evidence="14" key="1">
    <citation type="journal article" date="2023" name="DNA Res.">
        <title>Chromosome-level genome assembly of Phrynocephalus forsythii using third-generation DNA sequencing and Hi-C analysis.</title>
        <authorList>
            <person name="Qi Y."/>
            <person name="Zhao W."/>
            <person name="Zhao Y."/>
            <person name="Niu C."/>
            <person name="Cao S."/>
            <person name="Zhang Y."/>
        </authorList>
    </citation>
    <scope>NUCLEOTIDE SEQUENCE</scope>
    <source>
        <tissue evidence="14">Muscle</tissue>
    </source>
</reference>
<organism evidence="14 15">
    <name type="scientific">Phrynocephalus forsythii</name>
    <dbReference type="NCBI Taxonomy" id="171643"/>
    <lineage>
        <taxon>Eukaryota</taxon>
        <taxon>Metazoa</taxon>
        <taxon>Chordata</taxon>
        <taxon>Craniata</taxon>
        <taxon>Vertebrata</taxon>
        <taxon>Euteleostomi</taxon>
        <taxon>Lepidosauria</taxon>
        <taxon>Squamata</taxon>
        <taxon>Bifurcata</taxon>
        <taxon>Unidentata</taxon>
        <taxon>Episquamata</taxon>
        <taxon>Toxicofera</taxon>
        <taxon>Iguania</taxon>
        <taxon>Acrodonta</taxon>
        <taxon>Agamidae</taxon>
        <taxon>Agaminae</taxon>
        <taxon>Phrynocephalus</taxon>
    </lineage>
</organism>
<proteinExistence type="inferred from homology"/>
<keyword evidence="6 12" id="KW-1133">Transmembrane helix</keyword>
<feature type="transmembrane region" description="Helical" evidence="12">
    <location>
        <begin position="2011"/>
        <end position="2035"/>
    </location>
</feature>
<keyword evidence="3" id="KW-1003">Cell membrane</keyword>
<dbReference type="Pfam" id="PF01094">
    <property type="entry name" value="ANF_receptor"/>
    <property type="match status" value="3"/>
</dbReference>
<evidence type="ECO:0000256" key="12">
    <source>
        <dbReference type="SAM" id="Phobius"/>
    </source>
</evidence>
<keyword evidence="11" id="KW-0807">Transducer</keyword>
<dbReference type="PROSITE" id="PS50259">
    <property type="entry name" value="G_PROTEIN_RECEP_F3_4"/>
    <property type="match status" value="3"/>
</dbReference>
<dbReference type="PROSITE" id="PS00981">
    <property type="entry name" value="G_PROTEIN_RECEP_F3_3"/>
    <property type="match status" value="3"/>
</dbReference>
<feature type="transmembrane region" description="Helical" evidence="12">
    <location>
        <begin position="1347"/>
        <end position="1367"/>
    </location>
</feature>
<dbReference type="PANTHER" id="PTHR24061:SF599">
    <property type="entry name" value="G-PROTEIN COUPLED RECEPTORS FAMILY 3 PROFILE DOMAIN-CONTAINING PROTEIN"/>
    <property type="match status" value="1"/>
</dbReference>
<dbReference type="InterPro" id="IPR000337">
    <property type="entry name" value="GPCR_3"/>
</dbReference>
<evidence type="ECO:0000256" key="1">
    <source>
        <dbReference type="ARBA" id="ARBA00004651"/>
    </source>
</evidence>
<dbReference type="InterPro" id="IPR017979">
    <property type="entry name" value="GPCR_3_CS"/>
</dbReference>
<comment type="subcellular location">
    <subcellularLocation>
        <location evidence="1">Cell membrane</location>
        <topology evidence="1">Multi-pass membrane protein</topology>
    </subcellularLocation>
</comment>
<keyword evidence="5" id="KW-0732">Signal</keyword>
<comment type="similarity">
    <text evidence="2">Belongs to the G-protein coupled receptor 3 family.</text>
</comment>
<dbReference type="SUPFAM" id="SSF53822">
    <property type="entry name" value="Periplasmic binding protein-like I"/>
    <property type="match status" value="3"/>
</dbReference>
<dbReference type="InterPro" id="IPR028082">
    <property type="entry name" value="Peripla_BP_I"/>
</dbReference>
<feature type="transmembrane region" description="Helical" evidence="12">
    <location>
        <begin position="2134"/>
        <end position="2154"/>
    </location>
</feature>
<evidence type="ECO:0000313" key="14">
    <source>
        <dbReference type="EMBL" id="KAJ7314155.1"/>
    </source>
</evidence>
<feature type="transmembrane region" description="Helical" evidence="12">
    <location>
        <begin position="2099"/>
        <end position="2122"/>
    </location>
</feature>
<feature type="transmembrane region" description="Helical" evidence="12">
    <location>
        <begin position="1746"/>
        <end position="1765"/>
    </location>
</feature>
<dbReference type="FunFam" id="3.40.50.2300:FF:000024">
    <property type="entry name" value="Vomeronasal 2, receptor 73"/>
    <property type="match status" value="2"/>
</dbReference>
<evidence type="ECO:0000256" key="3">
    <source>
        <dbReference type="ARBA" id="ARBA00022475"/>
    </source>
</evidence>
<evidence type="ECO:0000256" key="10">
    <source>
        <dbReference type="ARBA" id="ARBA00023180"/>
    </source>
</evidence>
<evidence type="ECO:0000256" key="11">
    <source>
        <dbReference type="ARBA" id="ARBA00023224"/>
    </source>
</evidence>
<dbReference type="Pfam" id="PF07562">
    <property type="entry name" value="NCD3G"/>
    <property type="match status" value="3"/>
</dbReference>
<evidence type="ECO:0000256" key="5">
    <source>
        <dbReference type="ARBA" id="ARBA00022729"/>
    </source>
</evidence>
<feature type="transmembrane region" description="Helical" evidence="12">
    <location>
        <begin position="2166"/>
        <end position="2189"/>
    </location>
</feature>
<feature type="transmembrane region" description="Helical" evidence="12">
    <location>
        <begin position="2051"/>
        <end position="2073"/>
    </location>
</feature>
<dbReference type="EMBL" id="JAPFRF010000012">
    <property type="protein sequence ID" value="KAJ7314155.1"/>
    <property type="molecule type" value="Genomic_DNA"/>
</dbReference>
<evidence type="ECO:0000256" key="8">
    <source>
        <dbReference type="ARBA" id="ARBA00023136"/>
    </source>
</evidence>
<dbReference type="InterPro" id="IPR038550">
    <property type="entry name" value="GPCR_3_9-Cys_sf"/>
</dbReference>
<evidence type="ECO:0000256" key="7">
    <source>
        <dbReference type="ARBA" id="ARBA00023040"/>
    </source>
</evidence>
<dbReference type="Proteomes" id="UP001142489">
    <property type="component" value="Unassembled WGS sequence"/>
</dbReference>
<dbReference type="InterPro" id="IPR017978">
    <property type="entry name" value="GPCR_3_C"/>
</dbReference>
<dbReference type="InterPro" id="IPR001828">
    <property type="entry name" value="ANF_lig-bd_rcpt"/>
</dbReference>
<dbReference type="PRINTS" id="PR00248">
    <property type="entry name" value="GPCRMGR"/>
</dbReference>
<keyword evidence="7" id="KW-0297">G-protein coupled receptor</keyword>
<feature type="transmembrane region" description="Helical" evidence="12">
    <location>
        <begin position="1312"/>
        <end position="1335"/>
    </location>
</feature>
<evidence type="ECO:0000256" key="6">
    <source>
        <dbReference type="ARBA" id="ARBA00022989"/>
    </source>
</evidence>
<feature type="transmembrane region" description="Helical" evidence="12">
    <location>
        <begin position="1188"/>
        <end position="1212"/>
    </location>
</feature>